<keyword evidence="1" id="KW-1185">Reference proteome</keyword>
<evidence type="ECO:0008006" key="3">
    <source>
        <dbReference type="Google" id="ProtNLM"/>
    </source>
</evidence>
<sequence>MFEKYIKGKNGAVIGSQRPWAEVFALKAGAASVLTIEYQELEIETKQPMKWIHPVKLAKEWTSYEETFDFMISFSSLEHSGLGRYGDPLDPWGDVREMAKVLCLLKNRGLMIVGFPVGSDAVIWNAHRIYGAIRLPWMIQDLKKKPGPITVLLFSNDLSWMRETYSEIYRNKNDNESFVQVGNVLYILVDNLSAFNTLIVAKDYCDNFLITAAASTYAYMMSFLAKNGRAKVFYAELNSDAKTSRRLVVVRSK</sequence>
<evidence type="ECO:0000313" key="1">
    <source>
        <dbReference type="Proteomes" id="UP000887575"/>
    </source>
</evidence>
<name>A0AAF3EMQ0_9BILA</name>
<dbReference type="AlphaFoldDB" id="A0AAF3EMQ0"/>
<evidence type="ECO:0000313" key="2">
    <source>
        <dbReference type="WBParaSite" id="MBELARI_LOCUS15318"/>
    </source>
</evidence>
<dbReference type="InterPro" id="IPR004951">
    <property type="entry name" value="DUF268_CAE_spp"/>
</dbReference>
<dbReference type="WBParaSite" id="MBELARI_LOCUS15318">
    <property type="protein sequence ID" value="MBELARI_LOCUS15318"/>
    <property type="gene ID" value="MBELARI_LOCUS15318"/>
</dbReference>
<organism evidence="1 2">
    <name type="scientific">Mesorhabditis belari</name>
    <dbReference type="NCBI Taxonomy" id="2138241"/>
    <lineage>
        <taxon>Eukaryota</taxon>
        <taxon>Metazoa</taxon>
        <taxon>Ecdysozoa</taxon>
        <taxon>Nematoda</taxon>
        <taxon>Chromadorea</taxon>
        <taxon>Rhabditida</taxon>
        <taxon>Rhabditina</taxon>
        <taxon>Rhabditomorpha</taxon>
        <taxon>Rhabditoidea</taxon>
        <taxon>Rhabditidae</taxon>
        <taxon>Mesorhabditinae</taxon>
        <taxon>Mesorhabditis</taxon>
    </lineage>
</organism>
<accession>A0AAF3EMQ0</accession>
<proteinExistence type="predicted"/>
<reference evidence="2" key="1">
    <citation type="submission" date="2024-02" db="UniProtKB">
        <authorList>
            <consortium name="WormBaseParasite"/>
        </authorList>
    </citation>
    <scope>IDENTIFICATION</scope>
</reference>
<dbReference type="Pfam" id="PF03269">
    <property type="entry name" value="DUF268"/>
    <property type="match status" value="1"/>
</dbReference>
<protein>
    <recommendedName>
        <fullName evidence="3">DUF268 domain-containing protein</fullName>
    </recommendedName>
</protein>
<dbReference type="Proteomes" id="UP000887575">
    <property type="component" value="Unassembled WGS sequence"/>
</dbReference>